<reference evidence="1" key="1">
    <citation type="submission" date="2022-08" db="EMBL/GenBank/DDBJ databases">
        <title>Genome Sequence of Lecanicillium fungicola.</title>
        <authorList>
            <person name="Buettner E."/>
        </authorList>
    </citation>
    <scope>NUCLEOTIDE SEQUENCE</scope>
    <source>
        <strain evidence="1">Babe33</strain>
    </source>
</reference>
<gene>
    <name evidence="1" type="ORF">NQ176_g2836</name>
</gene>
<keyword evidence="2" id="KW-1185">Reference proteome</keyword>
<protein>
    <submittedName>
        <fullName evidence="1">Uncharacterized protein</fullName>
    </submittedName>
</protein>
<comment type="caution">
    <text evidence="1">The sequence shown here is derived from an EMBL/GenBank/DDBJ whole genome shotgun (WGS) entry which is preliminary data.</text>
</comment>
<evidence type="ECO:0000313" key="1">
    <source>
        <dbReference type="EMBL" id="KAJ2980116.1"/>
    </source>
</evidence>
<dbReference type="EMBL" id="JANJQO010000224">
    <property type="protein sequence ID" value="KAJ2980116.1"/>
    <property type="molecule type" value="Genomic_DNA"/>
</dbReference>
<accession>A0ACC1NMN0</accession>
<organism evidence="1 2">
    <name type="scientific">Zarea fungicola</name>
    <dbReference type="NCBI Taxonomy" id="93591"/>
    <lineage>
        <taxon>Eukaryota</taxon>
        <taxon>Fungi</taxon>
        <taxon>Dikarya</taxon>
        <taxon>Ascomycota</taxon>
        <taxon>Pezizomycotina</taxon>
        <taxon>Sordariomycetes</taxon>
        <taxon>Hypocreomycetidae</taxon>
        <taxon>Hypocreales</taxon>
        <taxon>Cordycipitaceae</taxon>
        <taxon>Zarea</taxon>
    </lineage>
</organism>
<dbReference type="Proteomes" id="UP001143910">
    <property type="component" value="Unassembled WGS sequence"/>
</dbReference>
<evidence type="ECO:0000313" key="2">
    <source>
        <dbReference type="Proteomes" id="UP001143910"/>
    </source>
</evidence>
<proteinExistence type="predicted"/>
<sequence length="246" mass="26640">MQIAHDIVKASLSRNRVVVVCSARSTGKKAEGTTSRLLGVYSMLKAVGASTNDEEEQLGHIDKAKAFITDICRDHISAAQTYVGDAVLLHKLIARIEVECQELIEYIIATKRFKLEINARSKDRVVSFGEKLACLSMTAVLQDGGIDAEYVDLSDVLHFEAADPLDADFYKIAVEAFTKKLLTSGNKVPVVTGFFGNVPGSLIDGDIGRGYTDLCAALCAVGLNAEELQIWKEVDGIFTADPSKPN</sequence>
<name>A0ACC1NMN0_9HYPO</name>